<protein>
    <submittedName>
        <fullName evidence="1">Uncharacterized protein</fullName>
    </submittedName>
</protein>
<sequence>MIPSGTQGPGRAGWASEDSDNDCHILRMPGALTPVPDFCTVIERLLMFIGELKGFEEPGGELYFNLV</sequence>
<comment type="caution">
    <text evidence="1">The sequence shown here is derived from an EMBL/GenBank/DDBJ whole genome shotgun (WGS) entry which is preliminary data.</text>
</comment>
<organism evidence="1 2">
    <name type="scientific">Pleurodeles waltl</name>
    <name type="common">Iberian ribbed newt</name>
    <dbReference type="NCBI Taxonomy" id="8319"/>
    <lineage>
        <taxon>Eukaryota</taxon>
        <taxon>Metazoa</taxon>
        <taxon>Chordata</taxon>
        <taxon>Craniata</taxon>
        <taxon>Vertebrata</taxon>
        <taxon>Euteleostomi</taxon>
        <taxon>Amphibia</taxon>
        <taxon>Batrachia</taxon>
        <taxon>Caudata</taxon>
        <taxon>Salamandroidea</taxon>
        <taxon>Salamandridae</taxon>
        <taxon>Pleurodelinae</taxon>
        <taxon>Pleurodeles</taxon>
    </lineage>
</organism>
<dbReference type="AlphaFoldDB" id="A0AAV7QCT5"/>
<evidence type="ECO:0000313" key="1">
    <source>
        <dbReference type="EMBL" id="KAJ1135980.1"/>
    </source>
</evidence>
<evidence type="ECO:0000313" key="2">
    <source>
        <dbReference type="Proteomes" id="UP001066276"/>
    </source>
</evidence>
<gene>
    <name evidence="1" type="ORF">NDU88_002407</name>
</gene>
<keyword evidence="2" id="KW-1185">Reference proteome</keyword>
<proteinExistence type="predicted"/>
<dbReference type="Proteomes" id="UP001066276">
    <property type="component" value="Chromosome 6"/>
</dbReference>
<reference evidence="1" key="1">
    <citation type="journal article" date="2022" name="bioRxiv">
        <title>Sequencing and chromosome-scale assembly of the giantPleurodeles waltlgenome.</title>
        <authorList>
            <person name="Brown T."/>
            <person name="Elewa A."/>
            <person name="Iarovenko S."/>
            <person name="Subramanian E."/>
            <person name="Araus A.J."/>
            <person name="Petzold A."/>
            <person name="Susuki M."/>
            <person name="Suzuki K.-i.T."/>
            <person name="Hayashi T."/>
            <person name="Toyoda A."/>
            <person name="Oliveira C."/>
            <person name="Osipova E."/>
            <person name="Leigh N.D."/>
            <person name="Simon A."/>
            <person name="Yun M.H."/>
        </authorList>
    </citation>
    <scope>NUCLEOTIDE SEQUENCE</scope>
    <source>
        <strain evidence="1">20211129_DDA</strain>
        <tissue evidence="1">Liver</tissue>
    </source>
</reference>
<dbReference type="EMBL" id="JANPWB010000010">
    <property type="protein sequence ID" value="KAJ1135980.1"/>
    <property type="molecule type" value="Genomic_DNA"/>
</dbReference>
<name>A0AAV7QCT5_PLEWA</name>
<accession>A0AAV7QCT5</accession>